<evidence type="ECO:0000256" key="5">
    <source>
        <dbReference type="ARBA" id="ARBA00022676"/>
    </source>
</evidence>
<evidence type="ECO:0000256" key="4">
    <source>
        <dbReference type="ARBA" id="ARBA00012557"/>
    </source>
</evidence>
<dbReference type="Proteomes" id="UP001164746">
    <property type="component" value="Chromosome 9"/>
</dbReference>
<sequence length="349" mass="39691">MQTGTLNFGLGLCVGLILAYMGITYLATHKSLGLSTSVNHMANREDGPRVEVSKDSFLTNEDLDKIQKIIYRTQFQDAHSHHDDNREAKKLFNQVRVLCWVMTSPQNLEKKAFHVRATWAQRCNKLIFISSVTNDSFPTVGIDVPEGRKHLTGKTMKAFKYMFDHHFDDADWFMKADDDTYTILENLRYFLSGQIKDSPTYFGHHFKAKVKQGYFSGGAGYIISKEALRRIGDHGTNASLCRQDGGAEDVEFGNCMQNLGVKAGNSTDRFGRSRFHCFDPATHLMGGYPKWYYTFDAHGAQSGQQSISDYAISFHYVPPANMYALEYFIYHLRPYGIHFGSQDLNQDMT</sequence>
<accession>A0ABY7F003</accession>
<dbReference type="PANTHER" id="PTHR23033:SF14">
    <property type="entry name" value="GLYCOPROTEIN-N-ACETYLGALACTOSAMINE 3-BETA-GALACTOSYLTRANSFERASE 1-RELATED"/>
    <property type="match status" value="1"/>
</dbReference>
<keyword evidence="5" id="KW-0328">Glycosyltransferase</keyword>
<keyword evidence="10 12" id="KW-1133">Transmembrane helix</keyword>
<keyword evidence="8" id="KW-0547">Nucleotide-binding</keyword>
<comment type="subcellular location">
    <subcellularLocation>
        <location evidence="1">Membrane</location>
        <topology evidence="1">Single-pass type II membrane protein</topology>
    </subcellularLocation>
</comment>
<evidence type="ECO:0000313" key="15">
    <source>
        <dbReference type="Proteomes" id="UP001164746"/>
    </source>
</evidence>
<dbReference type="Pfam" id="PF02434">
    <property type="entry name" value="Fringe"/>
    <property type="match status" value="1"/>
</dbReference>
<proteinExistence type="inferred from homology"/>
<evidence type="ECO:0000256" key="2">
    <source>
        <dbReference type="ARBA" id="ARBA00004922"/>
    </source>
</evidence>
<evidence type="ECO:0000256" key="10">
    <source>
        <dbReference type="ARBA" id="ARBA00022989"/>
    </source>
</evidence>
<feature type="transmembrane region" description="Helical" evidence="12">
    <location>
        <begin position="6"/>
        <end position="27"/>
    </location>
</feature>
<comment type="pathway">
    <text evidence="2">Protein modification; protein glycosylation.</text>
</comment>
<dbReference type="InterPro" id="IPR026050">
    <property type="entry name" value="C1GALT1/C1GALT1_chp1"/>
</dbReference>
<comment type="similarity">
    <text evidence="3">Belongs to the glycosyltransferase 31 family. Beta3-Gal-T subfamily.</text>
</comment>
<evidence type="ECO:0000256" key="3">
    <source>
        <dbReference type="ARBA" id="ARBA00006462"/>
    </source>
</evidence>
<evidence type="ECO:0000256" key="12">
    <source>
        <dbReference type="SAM" id="Phobius"/>
    </source>
</evidence>
<organism evidence="14 15">
    <name type="scientific">Mya arenaria</name>
    <name type="common">Soft-shell clam</name>
    <dbReference type="NCBI Taxonomy" id="6604"/>
    <lineage>
        <taxon>Eukaryota</taxon>
        <taxon>Metazoa</taxon>
        <taxon>Spiralia</taxon>
        <taxon>Lophotrochozoa</taxon>
        <taxon>Mollusca</taxon>
        <taxon>Bivalvia</taxon>
        <taxon>Autobranchia</taxon>
        <taxon>Heteroconchia</taxon>
        <taxon>Euheterodonta</taxon>
        <taxon>Imparidentia</taxon>
        <taxon>Neoheterodontei</taxon>
        <taxon>Myida</taxon>
        <taxon>Myoidea</taxon>
        <taxon>Myidae</taxon>
        <taxon>Mya</taxon>
    </lineage>
</organism>
<dbReference type="Gene3D" id="3.90.550.50">
    <property type="match status" value="1"/>
</dbReference>
<dbReference type="EC" id="2.4.1.122" evidence="4"/>
<keyword evidence="11 12" id="KW-0472">Membrane</keyword>
<dbReference type="PANTHER" id="PTHR23033">
    <property type="entry name" value="BETA1,3-GALACTOSYLTRANSFERASE"/>
    <property type="match status" value="1"/>
</dbReference>
<feature type="domain" description="Fringe-like glycosyltransferase" evidence="13">
    <location>
        <begin position="101"/>
        <end position="265"/>
    </location>
</feature>
<keyword evidence="6" id="KW-0808">Transferase</keyword>
<gene>
    <name evidence="14" type="ORF">MAR_005618</name>
</gene>
<reference evidence="14" key="1">
    <citation type="submission" date="2022-11" db="EMBL/GenBank/DDBJ databases">
        <title>Centuries of genome instability and evolution in soft-shell clam transmissible cancer (bioRxiv).</title>
        <authorList>
            <person name="Hart S.F.M."/>
            <person name="Yonemitsu M.A."/>
            <person name="Giersch R.M."/>
            <person name="Beal B.F."/>
            <person name="Arriagada G."/>
            <person name="Davis B.W."/>
            <person name="Ostrander E.A."/>
            <person name="Goff S.P."/>
            <person name="Metzger M.J."/>
        </authorList>
    </citation>
    <scope>NUCLEOTIDE SEQUENCE</scope>
    <source>
        <strain evidence="14">MELC-2E11</strain>
        <tissue evidence="14">Siphon/mantle</tissue>
    </source>
</reference>
<evidence type="ECO:0000256" key="6">
    <source>
        <dbReference type="ARBA" id="ARBA00022679"/>
    </source>
</evidence>
<keyword evidence="9" id="KW-0735">Signal-anchor</keyword>
<name>A0ABY7F003_MYAAR</name>
<evidence type="ECO:0000259" key="13">
    <source>
        <dbReference type="Pfam" id="PF02434"/>
    </source>
</evidence>
<evidence type="ECO:0000256" key="7">
    <source>
        <dbReference type="ARBA" id="ARBA00022692"/>
    </source>
</evidence>
<dbReference type="InterPro" id="IPR003378">
    <property type="entry name" value="Fringe-like_glycosylTrfase"/>
</dbReference>
<evidence type="ECO:0000256" key="8">
    <source>
        <dbReference type="ARBA" id="ARBA00022741"/>
    </source>
</evidence>
<evidence type="ECO:0000256" key="9">
    <source>
        <dbReference type="ARBA" id="ARBA00022968"/>
    </source>
</evidence>
<keyword evidence="7 12" id="KW-0812">Transmembrane</keyword>
<evidence type="ECO:0000256" key="1">
    <source>
        <dbReference type="ARBA" id="ARBA00004606"/>
    </source>
</evidence>
<dbReference type="EMBL" id="CP111020">
    <property type="protein sequence ID" value="WAR15513.1"/>
    <property type="molecule type" value="Genomic_DNA"/>
</dbReference>
<keyword evidence="15" id="KW-1185">Reference proteome</keyword>
<evidence type="ECO:0000256" key="11">
    <source>
        <dbReference type="ARBA" id="ARBA00023136"/>
    </source>
</evidence>
<evidence type="ECO:0000313" key="14">
    <source>
        <dbReference type="EMBL" id="WAR15513.1"/>
    </source>
</evidence>
<protein>
    <recommendedName>
        <fullName evidence="4">N-acetylgalactosaminide beta-1,3-galactosyltransferase</fullName>
        <ecNumber evidence="4">2.4.1.122</ecNumber>
    </recommendedName>
</protein>